<dbReference type="PANTHER" id="PTHR43751:SF1">
    <property type="entry name" value="SULFATASE ATSG-RELATED"/>
    <property type="match status" value="1"/>
</dbReference>
<dbReference type="SUPFAM" id="SSF53649">
    <property type="entry name" value="Alkaline phosphatase-like"/>
    <property type="match status" value="1"/>
</dbReference>
<dbReference type="InterPro" id="IPR017850">
    <property type="entry name" value="Alkaline_phosphatase_core_sf"/>
</dbReference>
<accession>A0AA49GN25</accession>
<dbReference type="Pfam" id="PF00884">
    <property type="entry name" value="Sulfatase"/>
    <property type="match status" value="1"/>
</dbReference>
<dbReference type="CDD" id="cd16027">
    <property type="entry name" value="SGSH"/>
    <property type="match status" value="1"/>
</dbReference>
<dbReference type="InterPro" id="IPR011989">
    <property type="entry name" value="ARM-like"/>
</dbReference>
<dbReference type="Gene3D" id="3.40.720.10">
    <property type="entry name" value="Alkaline Phosphatase, subunit A"/>
    <property type="match status" value="1"/>
</dbReference>
<dbReference type="InterPro" id="IPR052701">
    <property type="entry name" value="GAG_Ulvan_Degrading_Sulfatases"/>
</dbReference>
<dbReference type="EMBL" id="CP120682">
    <property type="protein sequence ID" value="WKN35610.1"/>
    <property type="molecule type" value="Genomic_DNA"/>
</dbReference>
<name>A0AA49GN25_9BACT</name>
<sequence>MINKTVVSTQFTFTLTYLPKIALLLFLFLLVLTQTYAQQPNVLWVTIEDTSPQFIGCYGNPDARTPVIDQLAQEGVRFTNAFSTGTVCSPSRSTIITGVRTFEAGTGNHRSQYPIPNFIKGFPYYLQQQGYYVTNNSKTDYNVARAEEFIAEAWDESSNEAGWWNRKAGQPFFAVFNFNDSHQSRTMTNPYEWYRTEVYEQLSPEDRVGENDFEMPPFYNDSPEMRKQFARVYNSIKLTDNKIGTLLSRLEQDQLMDSTIIFFYADHGEGIPRGKTNGINLGYRVPFVIWFPPMYRHLSPWGNATVSNELISFEDLAPTMISLAGGEVPDYLKGRVLMGENRSEPVDKLILSSDRSDNGIDMIRSVTDGRYVYSRNFMPFMPEARYIRYMEIGDIKQIMRHDLEANRLNALQKSLFEDRPPEFLYDLEQDVWETENLVVQPETQPLLDEMRSSLKQNVLARRDVLFLPEYELGQLSQTTTPYQYRLLEKKYPLHEIYEAALLSGIRSEAAAHQQLELLQDDNPIIRYWGAIGLRAQSKEALQTCKPQLMKAVQDTYPPVALTAAAIVYDIFGKAEAEDRLIQYCNSDNMDLALMAINYLLYVDQKAPFISTVKKVMEKEEIDYNVSAASKDFLGSLGLIPNNFEYR</sequence>
<reference evidence="2" key="2">
    <citation type="journal article" date="2024" name="Antonie Van Leeuwenhoek">
        <title>Roseihalotalea indica gen. nov., sp. nov., a halophilic Bacteroidetes from mesopelagic Southwest Indian Ocean with higher carbohydrate metabolic potential.</title>
        <authorList>
            <person name="Chen B."/>
            <person name="Zhang M."/>
            <person name="Lin D."/>
            <person name="Ye J."/>
            <person name="Tang K."/>
        </authorList>
    </citation>
    <scope>NUCLEOTIDE SEQUENCE</scope>
    <source>
        <strain evidence="2">TK19036</strain>
    </source>
</reference>
<evidence type="ECO:0000259" key="1">
    <source>
        <dbReference type="Pfam" id="PF00884"/>
    </source>
</evidence>
<proteinExistence type="predicted"/>
<dbReference type="GO" id="GO:0016787">
    <property type="term" value="F:hydrolase activity"/>
    <property type="evidence" value="ECO:0007669"/>
    <property type="project" value="UniProtKB-KW"/>
</dbReference>
<dbReference type="Gene3D" id="1.25.10.10">
    <property type="entry name" value="Leucine-rich Repeat Variant"/>
    <property type="match status" value="1"/>
</dbReference>
<reference evidence="2" key="1">
    <citation type="journal article" date="2023" name="Comput. Struct. Biotechnol. J.">
        <title>Discovery of a novel marine Bacteroidetes with a rich repertoire of carbohydrate-active enzymes.</title>
        <authorList>
            <person name="Chen B."/>
            <person name="Liu G."/>
            <person name="Chen Q."/>
            <person name="Wang H."/>
            <person name="Liu L."/>
            <person name="Tang K."/>
        </authorList>
    </citation>
    <scope>NUCLEOTIDE SEQUENCE</scope>
    <source>
        <strain evidence="2">TK19036</strain>
    </source>
</reference>
<protein>
    <submittedName>
        <fullName evidence="2">Sulfatase-like hydrolase/transferase</fullName>
    </submittedName>
</protein>
<dbReference type="InterPro" id="IPR000917">
    <property type="entry name" value="Sulfatase_N"/>
</dbReference>
<keyword evidence="2" id="KW-0378">Hydrolase</keyword>
<dbReference type="SUPFAM" id="SSF48371">
    <property type="entry name" value="ARM repeat"/>
    <property type="match status" value="1"/>
</dbReference>
<organism evidence="2">
    <name type="scientific">Roseihalotalea indica</name>
    <dbReference type="NCBI Taxonomy" id="2867963"/>
    <lineage>
        <taxon>Bacteria</taxon>
        <taxon>Pseudomonadati</taxon>
        <taxon>Bacteroidota</taxon>
        <taxon>Cytophagia</taxon>
        <taxon>Cytophagales</taxon>
        <taxon>Catalimonadaceae</taxon>
        <taxon>Roseihalotalea</taxon>
    </lineage>
</organism>
<feature type="domain" description="Sulfatase N-terminal" evidence="1">
    <location>
        <begin position="40"/>
        <end position="325"/>
    </location>
</feature>
<dbReference type="AlphaFoldDB" id="A0AA49GN25"/>
<gene>
    <name evidence="2" type="ORF">K4G66_24885</name>
</gene>
<dbReference type="PANTHER" id="PTHR43751">
    <property type="entry name" value="SULFATASE"/>
    <property type="match status" value="1"/>
</dbReference>
<evidence type="ECO:0000313" key="2">
    <source>
        <dbReference type="EMBL" id="WKN35610.1"/>
    </source>
</evidence>
<dbReference type="InterPro" id="IPR016024">
    <property type="entry name" value="ARM-type_fold"/>
</dbReference>